<evidence type="ECO:0000256" key="4">
    <source>
        <dbReference type="ARBA" id="ARBA00022777"/>
    </source>
</evidence>
<reference evidence="8 10" key="2">
    <citation type="submission" date="2018-01" db="EMBL/GenBank/DDBJ databases">
        <title>Novel co-symbiosis in the lucinid bivalve Phacoides pectinatus.</title>
        <authorList>
            <person name="Lim S.J."/>
            <person name="Davis B.G."/>
            <person name="Gill D.E."/>
            <person name="Engel A.S."/>
            <person name="Anderson L.C."/>
            <person name="Campbell B.J."/>
        </authorList>
    </citation>
    <scope>NUCLEOTIDE SEQUENCE [LARGE SCALE GENOMIC DNA]</scope>
    <source>
        <strain evidence="8">N3_P5</strain>
    </source>
</reference>
<evidence type="ECO:0000313" key="8">
    <source>
        <dbReference type="EMBL" id="PUE05282.1"/>
    </source>
</evidence>
<keyword evidence="4 8" id="KW-0418">Kinase</keyword>
<dbReference type="InterPro" id="IPR050306">
    <property type="entry name" value="PfkB_Carbo_kinase"/>
</dbReference>
<name>A0A657PJK9_9GAMM</name>
<evidence type="ECO:0000256" key="5">
    <source>
        <dbReference type="ARBA" id="ARBA00022840"/>
    </source>
</evidence>
<dbReference type="CDD" id="cd01167">
    <property type="entry name" value="bac_FRK"/>
    <property type="match status" value="1"/>
</dbReference>
<feature type="domain" description="Carbohydrate kinase PfkB" evidence="6">
    <location>
        <begin position="18"/>
        <end position="276"/>
    </location>
</feature>
<keyword evidence="2" id="KW-0808">Transferase</keyword>
<evidence type="ECO:0000256" key="1">
    <source>
        <dbReference type="ARBA" id="ARBA00010688"/>
    </source>
</evidence>
<evidence type="ECO:0000259" key="6">
    <source>
        <dbReference type="Pfam" id="PF00294"/>
    </source>
</evidence>
<dbReference type="PANTHER" id="PTHR43085">
    <property type="entry name" value="HEXOKINASE FAMILY MEMBER"/>
    <property type="match status" value="1"/>
</dbReference>
<dbReference type="InterPro" id="IPR011611">
    <property type="entry name" value="PfkB_dom"/>
</dbReference>
<evidence type="ECO:0000313" key="7">
    <source>
        <dbReference type="EMBL" id="OQX33497.1"/>
    </source>
</evidence>
<dbReference type="PROSITE" id="PS00583">
    <property type="entry name" value="PFKB_KINASES_1"/>
    <property type="match status" value="1"/>
</dbReference>
<dbReference type="GO" id="GO:0005524">
    <property type="term" value="F:ATP binding"/>
    <property type="evidence" value="ECO:0007669"/>
    <property type="project" value="UniProtKB-KW"/>
</dbReference>
<accession>A0A657PJK9</accession>
<proteinExistence type="inferred from homology"/>
<dbReference type="Pfam" id="PF00294">
    <property type="entry name" value="PfkB"/>
    <property type="match status" value="1"/>
</dbReference>
<evidence type="ECO:0000256" key="2">
    <source>
        <dbReference type="ARBA" id="ARBA00022679"/>
    </source>
</evidence>
<dbReference type="EMBL" id="MUIE01000291">
    <property type="protein sequence ID" value="OQX33497.1"/>
    <property type="molecule type" value="Genomic_DNA"/>
</dbReference>
<organism evidence="7 9">
    <name type="scientific">Candidatus Sedimenticola endophacoides</name>
    <dbReference type="NCBI Taxonomy" id="2548426"/>
    <lineage>
        <taxon>Bacteria</taxon>
        <taxon>Pseudomonadati</taxon>
        <taxon>Pseudomonadota</taxon>
        <taxon>Gammaproteobacteria</taxon>
        <taxon>Chromatiales</taxon>
        <taxon>Sedimenticolaceae</taxon>
        <taxon>Sedimenticola</taxon>
    </lineage>
</organism>
<evidence type="ECO:0000256" key="3">
    <source>
        <dbReference type="ARBA" id="ARBA00022741"/>
    </source>
</evidence>
<evidence type="ECO:0000313" key="9">
    <source>
        <dbReference type="Proteomes" id="UP000243361"/>
    </source>
</evidence>
<sequence length="291" mass="32293">MIRPLIFGEVLFDDFPDGSRVLGGAPFNVAWNLQALGARPLLISRVGNDALGRSIREQMQHWGMDLSAMQLDSAHPTGTVEVRIDDGEPSYEIVAPCAYDFIRFDHLPRLGETAPLYHGTLATRQDTSAATLHRLIEHYAPRRFVDINLRPPWWDREQALRLLAGACWAKINGEELDALCPDRGRGRETWLRRHLDLDLLIVTHGARGARAWGRDAGPFEVTPQTVARITDSVGAGDAFASVVLLGLLHGWETPLLLERAQAFASAVVGLRGATTGDPRFYAPFREQWSLS</sequence>
<reference evidence="7 9" key="1">
    <citation type="submission" date="2017-02" db="EMBL/GenBank/DDBJ databases">
        <title>Novel co-symbiosis in the unique lucinid bivalve Phacoides pectinatus.</title>
        <authorList>
            <person name="Lim S.J."/>
            <person name="Davis B.G."/>
            <person name="Gill D.E."/>
            <person name="Engel A.S."/>
            <person name="Anderson L.C."/>
            <person name="Campbell B.J."/>
        </authorList>
    </citation>
    <scope>NUCLEOTIDE SEQUENCE [LARGE SCALE GENOMIC DNA]</scope>
    <source>
        <strain evidence="7">LUC13016_P6</strain>
    </source>
</reference>
<dbReference type="Proteomes" id="UP000243361">
    <property type="component" value="Unassembled WGS sequence"/>
</dbReference>
<dbReference type="Proteomes" id="UP000250928">
    <property type="component" value="Unassembled WGS sequence"/>
</dbReference>
<comment type="caution">
    <text evidence="7">The sequence shown here is derived from an EMBL/GenBank/DDBJ whole genome shotgun (WGS) entry which is preliminary data.</text>
</comment>
<dbReference type="EMBL" id="PQCO01000088">
    <property type="protein sequence ID" value="PUE05282.1"/>
    <property type="molecule type" value="Genomic_DNA"/>
</dbReference>
<dbReference type="InterPro" id="IPR029056">
    <property type="entry name" value="Ribokinase-like"/>
</dbReference>
<dbReference type="AlphaFoldDB" id="A0A657PJK9"/>
<protein>
    <submittedName>
        <fullName evidence="8">Carbohydrate kinase</fullName>
    </submittedName>
</protein>
<dbReference type="GO" id="GO:0016301">
    <property type="term" value="F:kinase activity"/>
    <property type="evidence" value="ECO:0007669"/>
    <property type="project" value="UniProtKB-KW"/>
</dbReference>
<keyword evidence="5" id="KW-0067">ATP-binding</keyword>
<dbReference type="SUPFAM" id="SSF53613">
    <property type="entry name" value="Ribokinase-like"/>
    <property type="match status" value="1"/>
</dbReference>
<keyword evidence="9" id="KW-1185">Reference proteome</keyword>
<dbReference type="InterPro" id="IPR002173">
    <property type="entry name" value="Carboh/pur_kinase_PfkB_CS"/>
</dbReference>
<evidence type="ECO:0000313" key="10">
    <source>
        <dbReference type="Proteomes" id="UP000250928"/>
    </source>
</evidence>
<dbReference type="PANTHER" id="PTHR43085:SF1">
    <property type="entry name" value="PSEUDOURIDINE KINASE-RELATED"/>
    <property type="match status" value="1"/>
</dbReference>
<dbReference type="Gene3D" id="3.40.1190.20">
    <property type="match status" value="1"/>
</dbReference>
<keyword evidence="3" id="KW-0547">Nucleotide-binding</keyword>
<gene>
    <name evidence="7" type="ORF">B0D84_04540</name>
    <name evidence="8" type="ORF">C3L24_01490</name>
</gene>
<comment type="similarity">
    <text evidence="1">Belongs to the carbohydrate kinase PfkB family.</text>
</comment>